<name>A0A0L6UG95_9BASI</name>
<evidence type="ECO:0000313" key="2">
    <source>
        <dbReference type="Proteomes" id="UP000037035"/>
    </source>
</evidence>
<evidence type="ECO:0000313" key="1">
    <source>
        <dbReference type="EMBL" id="KNZ47579.1"/>
    </source>
</evidence>
<reference evidence="1 2" key="1">
    <citation type="submission" date="2015-08" db="EMBL/GenBank/DDBJ databases">
        <title>Next Generation Sequencing and Analysis of the Genome of Puccinia sorghi L Schw, the Causal Agent of Maize Common Rust.</title>
        <authorList>
            <person name="Rochi L."/>
            <person name="Burguener G."/>
            <person name="Darino M."/>
            <person name="Turjanski A."/>
            <person name="Kreff E."/>
            <person name="Dieguez M.J."/>
            <person name="Sacco F."/>
        </authorList>
    </citation>
    <scope>NUCLEOTIDE SEQUENCE [LARGE SCALE GENOMIC DNA]</scope>
    <source>
        <strain evidence="1 2">RO10H11247</strain>
    </source>
</reference>
<dbReference type="OrthoDB" id="432234at2759"/>
<keyword evidence="2" id="KW-1185">Reference proteome</keyword>
<organism evidence="1 2">
    <name type="scientific">Puccinia sorghi</name>
    <dbReference type="NCBI Taxonomy" id="27349"/>
    <lineage>
        <taxon>Eukaryota</taxon>
        <taxon>Fungi</taxon>
        <taxon>Dikarya</taxon>
        <taxon>Basidiomycota</taxon>
        <taxon>Pucciniomycotina</taxon>
        <taxon>Pucciniomycetes</taxon>
        <taxon>Pucciniales</taxon>
        <taxon>Pucciniaceae</taxon>
        <taxon>Puccinia</taxon>
    </lineage>
</organism>
<dbReference type="VEuPathDB" id="FungiDB:VP01_62g14"/>
<comment type="caution">
    <text evidence="1">The sequence shown here is derived from an EMBL/GenBank/DDBJ whole genome shotgun (WGS) entry which is preliminary data.</text>
</comment>
<dbReference type="EMBL" id="LAVV01011608">
    <property type="protein sequence ID" value="KNZ47579.1"/>
    <property type="molecule type" value="Genomic_DNA"/>
</dbReference>
<sequence length="79" mass="8860">MSRKCGLGSGKWIYDDDTMITWLIADGLEYNSPRTQGQVYVALSRATSLHRLQVLGFAPPKVRTHQVVVNWAKKVLAES</sequence>
<gene>
    <name evidence="1" type="ORF">VP01_62g14</name>
</gene>
<dbReference type="AlphaFoldDB" id="A0A0L6UG95"/>
<protein>
    <submittedName>
        <fullName evidence="1">Uncharacterized protein</fullName>
    </submittedName>
</protein>
<accession>A0A0L6UG95</accession>
<dbReference type="Proteomes" id="UP000037035">
    <property type="component" value="Unassembled WGS sequence"/>
</dbReference>
<proteinExistence type="predicted"/>